<evidence type="ECO:0000259" key="9">
    <source>
        <dbReference type="Pfam" id="PF19269"/>
    </source>
</evidence>
<dbReference type="GO" id="GO:0005829">
    <property type="term" value="C:cytosol"/>
    <property type="evidence" value="ECO:0007669"/>
    <property type="project" value="TreeGrafter"/>
</dbReference>
<keyword evidence="6 7" id="KW-0030">Aminoacyl-tRNA synthetase</keyword>
<dbReference type="RefSeq" id="WP_013944538.1">
    <property type="nucleotide sequence ID" value="NC_015713.1"/>
</dbReference>
<comment type="subunit">
    <text evidence="7">Monomer.</text>
</comment>
<dbReference type="InterPro" id="IPR049940">
    <property type="entry name" value="GluQ/Sye"/>
</dbReference>
<dbReference type="PRINTS" id="PR00987">
    <property type="entry name" value="TRNASYNTHGLU"/>
</dbReference>
<evidence type="ECO:0000256" key="7">
    <source>
        <dbReference type="HAMAP-Rule" id="MF_00022"/>
    </source>
</evidence>
<organism evidence="10 11">
    <name type="scientific">Simkania negevensis (strain ATCC VR-1471 / DSM 27360 / Z)</name>
    <dbReference type="NCBI Taxonomy" id="331113"/>
    <lineage>
        <taxon>Bacteria</taxon>
        <taxon>Pseudomonadati</taxon>
        <taxon>Chlamydiota</taxon>
        <taxon>Chlamydiia</taxon>
        <taxon>Parachlamydiales</taxon>
        <taxon>Simkaniaceae</taxon>
        <taxon>Simkania</taxon>
    </lineage>
</organism>
<accession>F8L439</accession>
<dbReference type="KEGG" id="sng:SNE_A21950"/>
<dbReference type="STRING" id="331113.SNE_A21950"/>
<evidence type="ECO:0000256" key="2">
    <source>
        <dbReference type="ARBA" id="ARBA00022598"/>
    </source>
</evidence>
<dbReference type="Proteomes" id="UP000000496">
    <property type="component" value="Chromosome gsn.131"/>
</dbReference>
<feature type="domain" description="Glutamyl/glutaminyl-tRNA synthetase class Ib catalytic" evidence="8">
    <location>
        <begin position="3"/>
        <end position="319"/>
    </location>
</feature>
<dbReference type="GO" id="GO:0006424">
    <property type="term" value="P:glutamyl-tRNA aminoacylation"/>
    <property type="evidence" value="ECO:0007669"/>
    <property type="project" value="UniProtKB-UniRule"/>
</dbReference>
<comment type="caution">
    <text evidence="7">Lacks conserved residue(s) required for the propagation of feature annotation.</text>
</comment>
<feature type="short sequence motif" description="'KMSKS' region" evidence="7">
    <location>
        <begin position="250"/>
        <end position="254"/>
    </location>
</feature>
<dbReference type="SUPFAM" id="SSF52374">
    <property type="entry name" value="Nucleotidylyl transferase"/>
    <property type="match status" value="1"/>
</dbReference>
<keyword evidence="3 7" id="KW-0547">Nucleotide-binding</keyword>
<feature type="binding site" evidence="7">
    <location>
        <position position="253"/>
    </location>
    <ligand>
        <name>ATP</name>
        <dbReference type="ChEBI" id="CHEBI:30616"/>
    </ligand>
</feature>
<evidence type="ECO:0000313" key="10">
    <source>
        <dbReference type="EMBL" id="CCB90072.1"/>
    </source>
</evidence>
<evidence type="ECO:0000256" key="5">
    <source>
        <dbReference type="ARBA" id="ARBA00022917"/>
    </source>
</evidence>
<dbReference type="EC" id="6.1.1.17" evidence="7"/>
<dbReference type="CDD" id="cd00808">
    <property type="entry name" value="GluRS_core"/>
    <property type="match status" value="1"/>
</dbReference>
<dbReference type="PROSITE" id="PS00178">
    <property type="entry name" value="AA_TRNA_LIGASE_I"/>
    <property type="match status" value="1"/>
</dbReference>
<evidence type="ECO:0000256" key="4">
    <source>
        <dbReference type="ARBA" id="ARBA00022840"/>
    </source>
</evidence>
<reference evidence="10 11" key="1">
    <citation type="journal article" date="2011" name="Mol. Biol. Evol.">
        <title>Unity in variety--the pan-genome of the Chlamydiae.</title>
        <authorList>
            <person name="Collingro A."/>
            <person name="Tischler P."/>
            <person name="Weinmaier T."/>
            <person name="Penz T."/>
            <person name="Heinz E."/>
            <person name="Brunham R.C."/>
            <person name="Read T.D."/>
            <person name="Bavoil P.M."/>
            <person name="Sachse K."/>
            <person name="Kahane S."/>
            <person name="Friedman M.G."/>
            <person name="Rattei T."/>
            <person name="Myers G.S."/>
            <person name="Horn M."/>
        </authorList>
    </citation>
    <scope>NUCLEOTIDE SEQUENCE [LARGE SCALE GENOMIC DNA]</scope>
    <source>
        <strain evidence="11">ATCC VR-1471 / Z</strain>
    </source>
</reference>
<dbReference type="OrthoDB" id="9807503at2"/>
<dbReference type="InterPro" id="IPR020058">
    <property type="entry name" value="Glu/Gln-tRNA-synth_Ib_cat-dom"/>
</dbReference>
<dbReference type="InterPro" id="IPR045462">
    <property type="entry name" value="aa-tRNA-synth_I_cd-bd"/>
</dbReference>
<evidence type="ECO:0000256" key="3">
    <source>
        <dbReference type="ARBA" id="ARBA00022741"/>
    </source>
</evidence>
<evidence type="ECO:0000256" key="1">
    <source>
        <dbReference type="ARBA" id="ARBA00007894"/>
    </source>
</evidence>
<keyword evidence="5 7" id="KW-0648">Protein biosynthesis</keyword>
<comment type="function">
    <text evidence="7">Catalyzes the attachment of glutamate to tRNA(Glu) in a two-step reaction: glutamate is first activated by ATP to form Glu-AMP and then transferred to the acceptor end of tRNA(Glu).</text>
</comment>
<protein>
    <recommendedName>
        <fullName evidence="7">Glutamate--tRNA ligase</fullName>
        <ecNumber evidence="7">6.1.1.17</ecNumber>
    </recommendedName>
    <alternativeName>
        <fullName evidence="7">Glutamyl-tRNA synthetase</fullName>
        <shortName evidence="7">GluRS</shortName>
    </alternativeName>
</protein>
<dbReference type="Gene3D" id="3.40.50.620">
    <property type="entry name" value="HUPs"/>
    <property type="match status" value="1"/>
</dbReference>
<dbReference type="AlphaFoldDB" id="F8L439"/>
<name>F8L439_SIMNZ</name>
<feature type="short sequence motif" description="'HIGH' region" evidence="7">
    <location>
        <begin position="9"/>
        <end position="19"/>
    </location>
</feature>
<dbReference type="InterPro" id="IPR004527">
    <property type="entry name" value="Glu-tRNA-ligase_bac/mito"/>
</dbReference>
<dbReference type="Gene3D" id="1.10.10.350">
    <property type="match status" value="1"/>
</dbReference>
<dbReference type="PANTHER" id="PTHR43311">
    <property type="entry name" value="GLUTAMATE--TRNA LIGASE"/>
    <property type="match status" value="1"/>
</dbReference>
<keyword evidence="2 7" id="KW-0436">Ligase</keyword>
<dbReference type="Pfam" id="PF00749">
    <property type="entry name" value="tRNA-synt_1c"/>
    <property type="match status" value="1"/>
</dbReference>
<keyword evidence="7" id="KW-0963">Cytoplasm</keyword>
<evidence type="ECO:0000256" key="6">
    <source>
        <dbReference type="ARBA" id="ARBA00023146"/>
    </source>
</evidence>
<dbReference type="eggNOG" id="COG0008">
    <property type="taxonomic scope" value="Bacteria"/>
</dbReference>
<dbReference type="InterPro" id="IPR001412">
    <property type="entry name" value="aa-tRNA-synth_I_CS"/>
</dbReference>
<comment type="catalytic activity">
    <reaction evidence="7">
        <text>tRNA(Glu) + L-glutamate + ATP = L-glutamyl-tRNA(Glu) + AMP + diphosphate</text>
        <dbReference type="Rhea" id="RHEA:23540"/>
        <dbReference type="Rhea" id="RHEA-COMP:9663"/>
        <dbReference type="Rhea" id="RHEA-COMP:9680"/>
        <dbReference type="ChEBI" id="CHEBI:29985"/>
        <dbReference type="ChEBI" id="CHEBI:30616"/>
        <dbReference type="ChEBI" id="CHEBI:33019"/>
        <dbReference type="ChEBI" id="CHEBI:78442"/>
        <dbReference type="ChEBI" id="CHEBI:78520"/>
        <dbReference type="ChEBI" id="CHEBI:456215"/>
        <dbReference type="EC" id="6.1.1.17"/>
    </reaction>
</comment>
<evidence type="ECO:0000313" key="11">
    <source>
        <dbReference type="Proteomes" id="UP000000496"/>
    </source>
</evidence>
<dbReference type="SUPFAM" id="SSF48163">
    <property type="entry name" value="An anticodon-binding domain of class I aminoacyl-tRNA synthetases"/>
    <property type="match status" value="1"/>
</dbReference>
<dbReference type="GO" id="GO:0005524">
    <property type="term" value="F:ATP binding"/>
    <property type="evidence" value="ECO:0007669"/>
    <property type="project" value="UniProtKB-UniRule"/>
</dbReference>
<dbReference type="HOGENOM" id="CLU_015768_6_3_0"/>
<dbReference type="InterPro" id="IPR014729">
    <property type="entry name" value="Rossmann-like_a/b/a_fold"/>
</dbReference>
<keyword evidence="4 7" id="KW-0067">ATP-binding</keyword>
<dbReference type="FunFam" id="3.40.50.620:FF:000045">
    <property type="entry name" value="Glutamate--tRNA ligase, mitochondrial"/>
    <property type="match status" value="1"/>
</dbReference>
<evidence type="ECO:0000259" key="8">
    <source>
        <dbReference type="Pfam" id="PF00749"/>
    </source>
</evidence>
<sequence>MVVRTRIAPSPTGDPHVGTPYMALFNLIFARHHGGKFILRIEDTDRTRSRIEYEESIFKSLQWLGIQWDEGPDIGGPYGPYRQSERTEIYKKHVQKLLDEGKAYKCFATAAELKEMREIAAKTGQRSGYDRRYRNLSPQEIEKRESEGQSYTIRLKVPLTGECEYDDLIKGRITCPWADVDDQILLKSDGFPTYHLANVVDDHLMEITHIIRGDEWISSTPKHVLLYDVFGWERPKIMHMPLLLGADGKKLSKRKNPTSVFYYKESGYLPEAFVNFLTLMGYSMSDDQEIYSLEEIIKNFSSDRIGVSGAFFDVKKLDWINQQYLINSIPENQLWNKIQEWGFSDEKMKRLMPLIHTRIKTFGEFIELCDFLFVNHIPHTHELLCPKNVSPEVSAMMLQCMIWSMDAGENWGRDGFEKASREVAEAFGVNHKKVIMRLLFATITGRHQGPPLFDSVDILGKDRTRARILNAIECLGGISNKKMATLTNQWETKDCRSWLSQD</sequence>
<dbReference type="PANTHER" id="PTHR43311:SF2">
    <property type="entry name" value="GLUTAMATE--TRNA LIGASE, MITOCHONDRIAL-RELATED"/>
    <property type="match status" value="1"/>
</dbReference>
<gene>
    <name evidence="7 10" type="primary">gltX</name>
    <name evidence="10" type="ordered locus">SNE_A21950</name>
</gene>
<comment type="subcellular location">
    <subcellularLocation>
        <location evidence="7">Cytoplasm</location>
    </subcellularLocation>
</comment>
<dbReference type="InterPro" id="IPR033910">
    <property type="entry name" value="GluRS_core"/>
</dbReference>
<dbReference type="InterPro" id="IPR020751">
    <property type="entry name" value="aa-tRNA-synth_I_codon-bd_sub2"/>
</dbReference>
<dbReference type="GO" id="GO:0000049">
    <property type="term" value="F:tRNA binding"/>
    <property type="evidence" value="ECO:0007669"/>
    <property type="project" value="InterPro"/>
</dbReference>
<dbReference type="InterPro" id="IPR008925">
    <property type="entry name" value="aa_tRNA-synth_I_cd-bd_sf"/>
</dbReference>
<dbReference type="GO" id="GO:0004818">
    <property type="term" value="F:glutamate-tRNA ligase activity"/>
    <property type="evidence" value="ECO:0007669"/>
    <property type="project" value="UniProtKB-UniRule"/>
</dbReference>
<dbReference type="InterPro" id="IPR000924">
    <property type="entry name" value="Glu/Gln-tRNA-synth"/>
</dbReference>
<dbReference type="NCBIfam" id="TIGR00464">
    <property type="entry name" value="gltX_bact"/>
    <property type="match status" value="1"/>
</dbReference>
<dbReference type="HAMAP" id="MF_00022">
    <property type="entry name" value="Glu_tRNA_synth_type1"/>
    <property type="match status" value="1"/>
</dbReference>
<keyword evidence="11" id="KW-1185">Reference proteome</keyword>
<proteinExistence type="inferred from homology"/>
<dbReference type="EMBL" id="FR872582">
    <property type="protein sequence ID" value="CCB90072.1"/>
    <property type="molecule type" value="Genomic_DNA"/>
</dbReference>
<dbReference type="GO" id="GO:0008270">
    <property type="term" value="F:zinc ion binding"/>
    <property type="evidence" value="ECO:0007669"/>
    <property type="project" value="InterPro"/>
</dbReference>
<comment type="similarity">
    <text evidence="1 7">Belongs to the class-I aminoacyl-tRNA synthetase family. Glutamate--tRNA ligase type 1 subfamily.</text>
</comment>
<feature type="domain" description="Aminoacyl-tRNA synthetase class I anticodon-binding" evidence="9">
    <location>
        <begin position="336"/>
        <end position="472"/>
    </location>
</feature>
<dbReference type="Pfam" id="PF19269">
    <property type="entry name" value="Anticodon_2"/>
    <property type="match status" value="1"/>
</dbReference>